<dbReference type="InterPro" id="IPR006677">
    <property type="entry name" value="tRNA_intron_Endonuc_cat-like"/>
</dbReference>
<dbReference type="InterPro" id="IPR006676">
    <property type="entry name" value="tRNA_splic"/>
</dbReference>
<dbReference type="Gene3D" id="3.40.1350.10">
    <property type="match status" value="1"/>
</dbReference>
<evidence type="ECO:0000256" key="2">
    <source>
        <dbReference type="ARBA" id="ARBA00012573"/>
    </source>
</evidence>
<comment type="catalytic activity">
    <reaction evidence="3">
        <text>pretRNA = a 3'-half-tRNA molecule with a 5'-OH end + a 5'-half-tRNA molecule with a 2',3'-cyclic phosphate end + an intron with a 2',3'-cyclic phosphate and a 5'-hydroxyl terminus.</text>
        <dbReference type="EC" id="4.6.1.16"/>
    </reaction>
</comment>
<dbReference type="EMBL" id="LRBS01000119">
    <property type="protein sequence ID" value="OII71975.1"/>
    <property type="molecule type" value="Genomic_DNA"/>
</dbReference>
<feature type="domain" description="tRNA intron endonuclease catalytic" evidence="4">
    <location>
        <begin position="119"/>
        <end position="211"/>
    </location>
</feature>
<sequence>MESELTQFFSVNKTQIQFSIPLEFQLETIYIRAIPKDILQCNFLKEINLFHGFGFTEEDIDNGSITFYFCFEEVIYLAQCYGPEHFLLNGIFWPKPIQPTFDDIYNGLKYTNASRISIIYPVYSFFRNEKYIVRSGLKYGVDFILYEKSPTVVHASYSVKIGNFLPNDIYQGLSKSQLGKPIKWRDVIGLLRLTEAISKDLLLVTPDLNDKFKIHCTCIQRCKI</sequence>
<dbReference type="GO" id="GO:0005634">
    <property type="term" value="C:nucleus"/>
    <property type="evidence" value="ECO:0007669"/>
    <property type="project" value="UniProtKB-ARBA"/>
</dbReference>
<dbReference type="AlphaFoldDB" id="A0A1J4MDB9"/>
<dbReference type="RefSeq" id="XP_067066872.1">
    <property type="nucleotide sequence ID" value="XM_067211565.1"/>
</dbReference>
<evidence type="ECO:0000256" key="1">
    <source>
        <dbReference type="ARBA" id="ARBA00008078"/>
    </source>
</evidence>
<dbReference type="GO" id="GO:0006388">
    <property type="term" value="P:tRNA splicing, via endonucleolytic cleavage and ligation"/>
    <property type="evidence" value="ECO:0007669"/>
    <property type="project" value="InterPro"/>
</dbReference>
<dbReference type="InterPro" id="IPR036167">
    <property type="entry name" value="tRNA_intron_Endo_cat-like_sf"/>
</dbReference>
<keyword evidence="6" id="KW-1185">Reference proteome</keyword>
<dbReference type="GeneID" id="92365514"/>
<organism evidence="5 6">
    <name type="scientific">Cryptosporidium andersoni</name>
    <dbReference type="NCBI Taxonomy" id="117008"/>
    <lineage>
        <taxon>Eukaryota</taxon>
        <taxon>Sar</taxon>
        <taxon>Alveolata</taxon>
        <taxon>Apicomplexa</taxon>
        <taxon>Conoidasida</taxon>
        <taxon>Coccidia</taxon>
        <taxon>Eucoccidiorida</taxon>
        <taxon>Eimeriorina</taxon>
        <taxon>Cryptosporidiidae</taxon>
        <taxon>Cryptosporidium</taxon>
    </lineage>
</organism>
<proteinExistence type="inferred from homology"/>
<comment type="caution">
    <text evidence="5">The sequence shown here is derived from an EMBL/GenBank/DDBJ whole genome shotgun (WGS) entry which is preliminary data.</text>
</comment>
<dbReference type="VEuPathDB" id="CryptoDB:cand_013290"/>
<dbReference type="PANTHER" id="PTHR21227">
    <property type="entry name" value="TRNA-SPLICING ENDONUCLEASE SUBUNIT SEN2"/>
    <property type="match status" value="1"/>
</dbReference>
<dbReference type="OrthoDB" id="48041at2759"/>
<dbReference type="GO" id="GO:0003676">
    <property type="term" value="F:nucleic acid binding"/>
    <property type="evidence" value="ECO:0007669"/>
    <property type="project" value="InterPro"/>
</dbReference>
<dbReference type="CDD" id="cd22363">
    <property type="entry name" value="tRNA-intron_lyase_C"/>
    <property type="match status" value="1"/>
</dbReference>
<evidence type="ECO:0000259" key="4">
    <source>
        <dbReference type="Pfam" id="PF01974"/>
    </source>
</evidence>
<evidence type="ECO:0000313" key="6">
    <source>
        <dbReference type="Proteomes" id="UP000186804"/>
    </source>
</evidence>
<reference evidence="5 6" key="1">
    <citation type="submission" date="2016-10" db="EMBL/GenBank/DDBJ databases">
        <title>Reductive evolution of mitochondrial metabolism and differential evolution of invasion-related proteins in Cryptosporidium.</title>
        <authorList>
            <person name="Liu S."/>
            <person name="Roellig D.M."/>
            <person name="Guo Y."/>
            <person name="Li N."/>
            <person name="Frace M.A."/>
            <person name="Tang K."/>
            <person name="Zhang L."/>
            <person name="Feng Y."/>
            <person name="Xiao L."/>
        </authorList>
    </citation>
    <scope>NUCLEOTIDE SEQUENCE [LARGE SCALE GENOMIC DNA]</scope>
    <source>
        <strain evidence="5">30847</strain>
    </source>
</reference>
<name>A0A1J4MDB9_9CRYT</name>
<dbReference type="SUPFAM" id="SSF53032">
    <property type="entry name" value="tRNA-intron endonuclease catalytic domain-like"/>
    <property type="match status" value="1"/>
</dbReference>
<protein>
    <recommendedName>
        <fullName evidence="2">tRNA-intron lyase</fullName>
        <ecNumber evidence="2">4.6.1.16</ecNumber>
    </recommendedName>
</protein>
<dbReference type="Pfam" id="PF01974">
    <property type="entry name" value="tRNA_int_endo"/>
    <property type="match status" value="1"/>
</dbReference>
<dbReference type="Proteomes" id="UP000186804">
    <property type="component" value="Unassembled WGS sequence"/>
</dbReference>
<gene>
    <name evidence="5" type="ORF">cand_013290</name>
</gene>
<evidence type="ECO:0000256" key="3">
    <source>
        <dbReference type="ARBA" id="ARBA00034031"/>
    </source>
</evidence>
<accession>A0A1J4MDB9</accession>
<dbReference type="GO" id="GO:0005737">
    <property type="term" value="C:cytoplasm"/>
    <property type="evidence" value="ECO:0007669"/>
    <property type="project" value="TreeGrafter"/>
</dbReference>
<dbReference type="EC" id="4.6.1.16" evidence="2"/>
<comment type="similarity">
    <text evidence="1">Belongs to the tRNA-intron endonuclease family.</text>
</comment>
<dbReference type="GO" id="GO:0000213">
    <property type="term" value="F:tRNA-intron lyase activity"/>
    <property type="evidence" value="ECO:0007669"/>
    <property type="project" value="UniProtKB-EC"/>
</dbReference>
<dbReference type="InterPro" id="IPR011856">
    <property type="entry name" value="tRNA_endonuc-like_dom_sf"/>
</dbReference>
<dbReference type="PANTHER" id="PTHR21227:SF0">
    <property type="entry name" value="TRNA-SPLICING ENDONUCLEASE SUBUNIT SEN2"/>
    <property type="match status" value="1"/>
</dbReference>
<evidence type="ECO:0000313" key="5">
    <source>
        <dbReference type="EMBL" id="OII71975.1"/>
    </source>
</evidence>